<feature type="region of interest" description="Disordered" evidence="1">
    <location>
        <begin position="330"/>
        <end position="417"/>
    </location>
</feature>
<reference evidence="3" key="1">
    <citation type="journal article" date="2019" name="Int. J. Syst. Evol. Microbiol.">
        <title>The Global Catalogue of Microorganisms (GCM) 10K type strain sequencing project: providing services to taxonomists for standard genome sequencing and annotation.</title>
        <authorList>
            <consortium name="The Broad Institute Genomics Platform"/>
            <consortium name="The Broad Institute Genome Sequencing Center for Infectious Disease"/>
            <person name="Wu L."/>
            <person name="Ma J."/>
        </authorList>
    </citation>
    <scope>NUCLEOTIDE SEQUENCE [LARGE SCALE GENOMIC DNA]</scope>
    <source>
        <strain evidence="3">JCM 18298</strain>
    </source>
</reference>
<dbReference type="EMBL" id="BAABJM010000001">
    <property type="protein sequence ID" value="GAA5043889.1"/>
    <property type="molecule type" value="Genomic_DNA"/>
</dbReference>
<keyword evidence="3" id="KW-1185">Reference proteome</keyword>
<feature type="compositionally biased region" description="Basic and acidic residues" evidence="1">
    <location>
        <begin position="86"/>
        <end position="95"/>
    </location>
</feature>
<sequence>MRLRTHRAEHVDQSLERHVGVREGREVGAAHLREQFGERRGGIDRTAQHQRVDEHADQVVDGTLTATGDRCADGDVGTTRQPARPGGERGVHDHEQRCPVRACQIRQRGVQLGVDREAMRTTGIAGDLGAGTVGGQLDLIGQIAQLLAPVVDLRGRDRLGVVFAAEHLALPQRVIRVLHRQRRPPGRLAARTLGVGDHHIAQQWTQRETVAADVMHDQHRDVLARTEIEQGGAEGDFAGDVEVHAGEFDDLRGQFRRGHRVPRQFDVDLRHRQNALVANAVDLGVDGAQRFVPCHHVTDRGTQGVGVQLAGQPHGDRNVVDGGVAVEPVEEPHPLLSQRQRNQFRPLPRHQRQPRADTLDGFGPGRERGDGRRLEQHADRDLRVQCRAEARGELGGDQRVATEGEEVVVQADPLDAE</sequence>
<dbReference type="Proteomes" id="UP001500603">
    <property type="component" value="Unassembled WGS sequence"/>
</dbReference>
<gene>
    <name evidence="2" type="ORF">GCM10023318_06020</name>
</gene>
<comment type="caution">
    <text evidence="2">The sequence shown here is derived from an EMBL/GenBank/DDBJ whole genome shotgun (WGS) entry which is preliminary data.</text>
</comment>
<feature type="compositionally biased region" description="Basic and acidic residues" evidence="1">
    <location>
        <begin position="365"/>
        <end position="402"/>
    </location>
</feature>
<evidence type="ECO:0000256" key="1">
    <source>
        <dbReference type="SAM" id="MobiDB-lite"/>
    </source>
</evidence>
<protein>
    <submittedName>
        <fullName evidence="2">Uncharacterized protein</fullName>
    </submittedName>
</protein>
<proteinExistence type="predicted"/>
<organism evidence="2 3">
    <name type="scientific">Nocardia callitridis</name>
    <dbReference type="NCBI Taxonomy" id="648753"/>
    <lineage>
        <taxon>Bacteria</taxon>
        <taxon>Bacillati</taxon>
        <taxon>Actinomycetota</taxon>
        <taxon>Actinomycetes</taxon>
        <taxon>Mycobacteriales</taxon>
        <taxon>Nocardiaceae</taxon>
        <taxon>Nocardia</taxon>
    </lineage>
</organism>
<evidence type="ECO:0000313" key="3">
    <source>
        <dbReference type="Proteomes" id="UP001500603"/>
    </source>
</evidence>
<evidence type="ECO:0000313" key="2">
    <source>
        <dbReference type="EMBL" id="GAA5043889.1"/>
    </source>
</evidence>
<accession>A0ABP9JT28</accession>
<feature type="region of interest" description="Disordered" evidence="1">
    <location>
        <begin position="71"/>
        <end position="95"/>
    </location>
</feature>
<name>A0ABP9JT28_9NOCA</name>